<feature type="domain" description="C2H2-type" evidence="8">
    <location>
        <begin position="1649"/>
        <end position="1676"/>
    </location>
</feature>
<feature type="domain" description="C2H2-type" evidence="8">
    <location>
        <begin position="1499"/>
        <end position="1526"/>
    </location>
</feature>
<keyword evidence="3" id="KW-0677">Repeat</keyword>
<sequence length="1737" mass="195382">MSNEQGTFSGSDPDHAGTTCKPLLLLAPEDIKIEPPLDIPPEPRARSYVKPVRSFACDRGCGKSFFKIVDLTKHQSSVCTKAVCSVCGQLFKSHRWLRTHMASKHSDVKPYECRVTLGCPERFNKLQDQRKHETACGNGKATLERRCSVCDKSFRTTTARSIHEVKCGLTTTCQICGIKTESVKGMIFHMNTHKGLTPFACRKGGGCSESFSGPEARSSHEATCNVPADEALPCLNCGLTFDNHAHLLKHFKLCQFERTTIETGSDQAELVKQEQPQPQPSDNLCQGCGQQFSSAGALSIHQMQCKLSTTCTICSKEFANHLGLTYHMNSHYGLLPFECRATAGCPLRFSTPQRRLRHEQKCGAEVGGSADRVETKGSTGGGLPPNFQCGTCNESFPTVPKRDTHQMYCGLTTTCAVCGATKGSVRTMAFHMNMHRGIKPYECREGTGCGFRFYGTGSRSQHEKVCKKNNKKLITPPVFAAEIPIACPEPETSPIPASAEEFVSVEIKQEVEVEPPDMEQTQNAPSLDVKRCPGCKRTFASEEFLAQHLKGCMASKVCSICGAKFNSREALKTHLNKHNGVNPFKCRVSPGCRARFYDSTRRYYHEATCELQVEPSGVTSSGNDESGEPKPIECASCGKRFDSPLLLSRHQVRCNISLVCLICGKAMASFPSLQYHMNRHRGLMPFKCSYCPAKYSTPGGRNAHERLCKANINGKPKSAFDTTCDRCGQDQGSFRHLRKHRNKCNVSKTCGKCGQVFHSHTTLQAHMNRHNGVKPYQCRESSQCGARYYGASQRSLHERRCAFKAKIKAGSAEIKCKACGKSFAKVVHFQSHEALCVGRELALDPKEEVLEGLPEDDASVPEIQEQPEEVTWGKTNCVSCGAEFVSADLMQKHMRSCGIKKTCNVCMKSVAVGFFNYHMNKHSGVKPYCCRVRDGCPAQFYGPWLRNRHERICSGPEKPPEERKCRRCGKELDRRTMLHVCEGLEVGEEQNEGDASKLPVFKWSYSKEVKPKEKFVEQSLTEKALSVEVRVEKEKVELGEEKKTVDEEGLLEVTSEQPIELTFSCEACGKEFDSSELRNKHTSSCDKALPYQCRLSADCPERFANAQYRRNHEVICGKSRRLGGKAAKVQLIACRNCGKVCNGRQLLRVHKELCGPEVELPAELRCTVCPEVSDSVDKLQEHLDEHNREKLLKCRASANCSESFKQARTRIDHELECTAAGQTICSQCYKLLPNPDSLEEHEESCQADEFICRLCDGTYSDLHFLRKHLLNHDNPGQHARWWEKPTPNPVMPNRERYGCEHCGQEFLTQEELQKHPPFCKMVFRCTQCPAAFSQLHSLRYHENMHSGVKPFQCRKEGCEKRFANPGHRRTHEELCGTSKEEEHLKKVEQGASAAAKVFPCPHCTATFKAVNELKYHVNEHKADKKYECRQSEDCKETFATRGFRLKHEAICGKLAAPKQPRKVELIACKDCGKVFSNLQYLRIHKQKCAGNDGGPPTNLKCTLCKVISPDVDALQKHLDGHNREKPFQCRVSKACSEAYINERQRANHEFVCNADGQVICQRCFKLCPCLETLKTHEKICRGTEFPCRLCEVVLRSRNSQLVHYLRHDNKNKFRKQIHACPSCDKQFVKRINFLLHLKEHNIDPSDLELKCEICAATFKTSKTMAVHMNCHKGIKSYKCRYQGCEEAFFLKSAREVHEQNCTKLSLTCDICEVKLTCMRDYQLHIKSHDALNSLETL</sequence>
<dbReference type="GO" id="GO:0000978">
    <property type="term" value="F:RNA polymerase II cis-regulatory region sequence-specific DNA binding"/>
    <property type="evidence" value="ECO:0007669"/>
    <property type="project" value="TreeGrafter"/>
</dbReference>
<feature type="domain" description="C2H2-type" evidence="8">
    <location>
        <begin position="748"/>
        <end position="775"/>
    </location>
</feature>
<evidence type="ECO:0000256" key="7">
    <source>
        <dbReference type="PROSITE-ProRule" id="PRU00042"/>
    </source>
</evidence>
<feature type="domain" description="C2H2-type" evidence="8">
    <location>
        <begin position="1323"/>
        <end position="1350"/>
    </location>
</feature>
<protein>
    <submittedName>
        <fullName evidence="9">Putative c2h2-type zn-finger protein</fullName>
    </submittedName>
</protein>
<feature type="domain" description="C2H2-type" evidence="8">
    <location>
        <begin position="1398"/>
        <end position="1425"/>
    </location>
</feature>
<dbReference type="PROSITE" id="PS50157">
    <property type="entry name" value="ZINC_FINGER_C2H2_2"/>
    <property type="match status" value="15"/>
</dbReference>
<keyword evidence="2" id="KW-0479">Metal-binding</keyword>
<feature type="domain" description="C2H2-type" evidence="8">
    <location>
        <begin position="1297"/>
        <end position="1315"/>
    </location>
</feature>
<name>A0A1Q3F6T2_CULTA</name>
<dbReference type="GO" id="GO:0008270">
    <property type="term" value="F:zinc ion binding"/>
    <property type="evidence" value="ECO:0007669"/>
    <property type="project" value="UniProtKB-KW"/>
</dbReference>
<feature type="domain" description="C2H2-type" evidence="8">
    <location>
        <begin position="309"/>
        <end position="336"/>
    </location>
</feature>
<feature type="domain" description="C2H2-type" evidence="8">
    <location>
        <begin position="1466"/>
        <end position="1496"/>
    </location>
</feature>
<evidence type="ECO:0000256" key="1">
    <source>
        <dbReference type="ARBA" id="ARBA00004123"/>
    </source>
</evidence>
<dbReference type="Pfam" id="PF00096">
    <property type="entry name" value="zf-C2H2"/>
    <property type="match status" value="2"/>
</dbReference>
<comment type="subcellular location">
    <subcellularLocation>
        <location evidence="1">Nucleus</location>
    </subcellularLocation>
</comment>
<proteinExistence type="predicted"/>
<evidence type="ECO:0000256" key="2">
    <source>
        <dbReference type="ARBA" id="ARBA00022723"/>
    </source>
</evidence>
<evidence type="ECO:0000256" key="6">
    <source>
        <dbReference type="ARBA" id="ARBA00023242"/>
    </source>
</evidence>
<dbReference type="GO" id="GO:0001228">
    <property type="term" value="F:DNA-binding transcription activator activity, RNA polymerase II-specific"/>
    <property type="evidence" value="ECO:0007669"/>
    <property type="project" value="TreeGrafter"/>
</dbReference>
<dbReference type="GO" id="GO:0005634">
    <property type="term" value="C:nucleus"/>
    <property type="evidence" value="ECO:0007669"/>
    <property type="project" value="UniProtKB-SubCell"/>
</dbReference>
<feature type="domain" description="C2H2-type" evidence="8">
    <location>
        <begin position="413"/>
        <end position="440"/>
    </location>
</feature>
<keyword evidence="5" id="KW-0862">Zinc</keyword>
<dbReference type="InterPro" id="IPR036236">
    <property type="entry name" value="Znf_C2H2_sf"/>
</dbReference>
<feature type="domain" description="C2H2-type" evidence="8">
    <location>
        <begin position="82"/>
        <end position="110"/>
    </location>
</feature>
<dbReference type="SUPFAM" id="SSF57667">
    <property type="entry name" value="beta-beta-alpha zinc fingers"/>
    <property type="match status" value="9"/>
</dbReference>
<feature type="domain" description="C2H2-type" evidence="8">
    <location>
        <begin position="55"/>
        <end position="75"/>
    </location>
</feature>
<dbReference type="EMBL" id="GFDL01011857">
    <property type="protein sequence ID" value="JAV23188.1"/>
    <property type="molecule type" value="Transcribed_RNA"/>
</dbReference>
<evidence type="ECO:0000256" key="5">
    <source>
        <dbReference type="ARBA" id="ARBA00022833"/>
    </source>
</evidence>
<dbReference type="PANTHER" id="PTHR24376">
    <property type="entry name" value="ZINC FINGER PROTEIN"/>
    <property type="match status" value="1"/>
</dbReference>
<dbReference type="SMART" id="SM00355">
    <property type="entry name" value="ZnF_C2H2"/>
    <property type="match status" value="33"/>
</dbReference>
<feature type="domain" description="C2H2-type" evidence="8">
    <location>
        <begin position="814"/>
        <end position="841"/>
    </location>
</feature>
<feature type="domain" description="C2H2-type" evidence="8">
    <location>
        <begin position="658"/>
        <end position="685"/>
    </location>
</feature>
<dbReference type="PROSITE" id="PS00028">
    <property type="entry name" value="ZINC_FINGER_C2H2_1"/>
    <property type="match status" value="10"/>
</dbReference>
<reference evidence="9" key="1">
    <citation type="submission" date="2017-01" db="EMBL/GenBank/DDBJ databases">
        <title>A deep insight into the sialotranscriptome of adult male and female Cluex tarsalis mosquitoes.</title>
        <authorList>
            <person name="Ribeiro J.M."/>
            <person name="Moreira F."/>
            <person name="Bernard K.A."/>
            <person name="Calvo E."/>
        </authorList>
    </citation>
    <scope>NUCLEOTIDE SEQUENCE</scope>
    <source>
        <strain evidence="9">Kern County</strain>
        <tissue evidence="9">Salivary glands</tissue>
    </source>
</reference>
<evidence type="ECO:0000256" key="4">
    <source>
        <dbReference type="ARBA" id="ARBA00022771"/>
    </source>
</evidence>
<accession>A0A1Q3F6T2</accession>
<evidence type="ECO:0000313" key="9">
    <source>
        <dbReference type="EMBL" id="JAV23188.1"/>
    </source>
</evidence>
<keyword evidence="4 7" id="KW-0863">Zinc-finger</keyword>
<evidence type="ECO:0000259" key="8">
    <source>
        <dbReference type="PROSITE" id="PS50157"/>
    </source>
</evidence>
<dbReference type="PANTHER" id="PTHR24376:SF235">
    <property type="entry name" value="C2H2-TYPE DOMAIN-CONTAINING PROTEIN"/>
    <property type="match status" value="1"/>
</dbReference>
<dbReference type="InterPro" id="IPR013087">
    <property type="entry name" value="Znf_C2H2_type"/>
</dbReference>
<dbReference type="Gene3D" id="3.30.160.60">
    <property type="entry name" value="Classic Zinc Finger"/>
    <property type="match status" value="14"/>
</dbReference>
<feature type="domain" description="C2H2-type" evidence="8">
    <location>
        <begin position="1618"/>
        <end position="1645"/>
    </location>
</feature>
<feature type="domain" description="C2H2-type" evidence="8">
    <location>
        <begin position="556"/>
        <end position="583"/>
    </location>
</feature>
<keyword evidence="6" id="KW-0539">Nucleus</keyword>
<organism evidence="9">
    <name type="scientific">Culex tarsalis</name>
    <name type="common">Encephalitis mosquito</name>
    <dbReference type="NCBI Taxonomy" id="7177"/>
    <lineage>
        <taxon>Eukaryota</taxon>
        <taxon>Metazoa</taxon>
        <taxon>Ecdysozoa</taxon>
        <taxon>Arthropoda</taxon>
        <taxon>Hexapoda</taxon>
        <taxon>Insecta</taxon>
        <taxon>Pterygota</taxon>
        <taxon>Neoptera</taxon>
        <taxon>Endopterygota</taxon>
        <taxon>Diptera</taxon>
        <taxon>Nematocera</taxon>
        <taxon>Culicoidea</taxon>
        <taxon>Culicidae</taxon>
        <taxon>Culicinae</taxon>
        <taxon>Culicini</taxon>
        <taxon>Culex</taxon>
        <taxon>Culex</taxon>
    </lineage>
</organism>
<evidence type="ECO:0000256" key="3">
    <source>
        <dbReference type="ARBA" id="ARBA00022737"/>
    </source>
</evidence>